<dbReference type="PROSITE" id="PS51123">
    <property type="entry name" value="OMPA_2"/>
    <property type="match status" value="1"/>
</dbReference>
<evidence type="ECO:0000256" key="4">
    <source>
        <dbReference type="PROSITE-ProRule" id="PRU00473"/>
    </source>
</evidence>
<keyword evidence="6" id="KW-0969">Cilium</keyword>
<keyword evidence="7" id="KW-1185">Reference proteome</keyword>
<evidence type="ECO:0000256" key="2">
    <source>
        <dbReference type="ARBA" id="ARBA00023136"/>
    </source>
</evidence>
<dbReference type="Proteomes" id="UP000294850">
    <property type="component" value="Unassembled WGS sequence"/>
</dbReference>
<comment type="subcellular location">
    <subcellularLocation>
        <location evidence="1">Cell outer membrane</location>
    </subcellularLocation>
</comment>
<keyword evidence="6" id="KW-0966">Cell projection</keyword>
<feature type="domain" description="OmpA-like" evidence="5">
    <location>
        <begin position="187"/>
        <end position="303"/>
    </location>
</feature>
<dbReference type="PRINTS" id="PR01021">
    <property type="entry name" value="OMPADOMAIN"/>
</dbReference>
<dbReference type="AlphaFoldDB" id="A0A4R5DYF5"/>
<evidence type="ECO:0000256" key="3">
    <source>
        <dbReference type="ARBA" id="ARBA00023237"/>
    </source>
</evidence>
<keyword evidence="3" id="KW-0998">Cell outer membrane</keyword>
<keyword evidence="2 4" id="KW-0472">Membrane</keyword>
<dbReference type="PANTHER" id="PTHR30329:SF21">
    <property type="entry name" value="LIPOPROTEIN YIAD-RELATED"/>
    <property type="match status" value="1"/>
</dbReference>
<dbReference type="OrthoDB" id="9763897at2"/>
<keyword evidence="6" id="KW-0282">Flagellum</keyword>
<dbReference type="InterPro" id="IPR050330">
    <property type="entry name" value="Bact_OuterMem_StrucFunc"/>
</dbReference>
<dbReference type="SUPFAM" id="SSF103088">
    <property type="entry name" value="OmpA-like"/>
    <property type="match status" value="2"/>
</dbReference>
<dbReference type="GO" id="GO:0009279">
    <property type="term" value="C:cell outer membrane"/>
    <property type="evidence" value="ECO:0007669"/>
    <property type="project" value="UniProtKB-SubCell"/>
</dbReference>
<dbReference type="Pfam" id="PF00691">
    <property type="entry name" value="OmpA"/>
    <property type="match status" value="1"/>
</dbReference>
<dbReference type="InterPro" id="IPR006664">
    <property type="entry name" value="OMP_bac"/>
</dbReference>
<dbReference type="CDD" id="cd07185">
    <property type="entry name" value="OmpA_C-like"/>
    <property type="match status" value="1"/>
</dbReference>
<dbReference type="InterPro" id="IPR036737">
    <property type="entry name" value="OmpA-like_sf"/>
</dbReference>
<evidence type="ECO:0000313" key="7">
    <source>
        <dbReference type="Proteomes" id="UP000294850"/>
    </source>
</evidence>
<dbReference type="Gene3D" id="3.30.1330.60">
    <property type="entry name" value="OmpA-like domain"/>
    <property type="match status" value="2"/>
</dbReference>
<reference evidence="6 7" key="1">
    <citation type="submission" date="2019-03" db="EMBL/GenBank/DDBJ databases">
        <title>Dyadobacter AR-3-6 sp. nov., isolated from arctic soil.</title>
        <authorList>
            <person name="Chaudhary D.K."/>
        </authorList>
    </citation>
    <scope>NUCLEOTIDE SEQUENCE [LARGE SCALE GENOMIC DNA]</scope>
    <source>
        <strain evidence="6 7">AR-3-6</strain>
    </source>
</reference>
<dbReference type="EMBL" id="SMFL01000003">
    <property type="protein sequence ID" value="TDE16395.1"/>
    <property type="molecule type" value="Genomic_DNA"/>
</dbReference>
<dbReference type="RefSeq" id="WP_131957929.1">
    <property type="nucleotide sequence ID" value="NZ_SMFL01000003.1"/>
</dbReference>
<dbReference type="PANTHER" id="PTHR30329">
    <property type="entry name" value="STATOR ELEMENT OF FLAGELLAR MOTOR COMPLEX"/>
    <property type="match status" value="1"/>
</dbReference>
<comment type="caution">
    <text evidence="6">The sequence shown here is derived from an EMBL/GenBank/DDBJ whole genome shotgun (WGS) entry which is preliminary data.</text>
</comment>
<evidence type="ECO:0000313" key="6">
    <source>
        <dbReference type="EMBL" id="TDE16395.1"/>
    </source>
</evidence>
<evidence type="ECO:0000256" key="1">
    <source>
        <dbReference type="ARBA" id="ARBA00004442"/>
    </source>
</evidence>
<organism evidence="6 7">
    <name type="scientific">Dyadobacter psychrotolerans</name>
    <dbReference type="NCBI Taxonomy" id="2541721"/>
    <lineage>
        <taxon>Bacteria</taxon>
        <taxon>Pseudomonadati</taxon>
        <taxon>Bacteroidota</taxon>
        <taxon>Cytophagia</taxon>
        <taxon>Cytophagales</taxon>
        <taxon>Spirosomataceae</taxon>
        <taxon>Dyadobacter</taxon>
    </lineage>
</organism>
<evidence type="ECO:0000259" key="5">
    <source>
        <dbReference type="PROSITE" id="PS51123"/>
    </source>
</evidence>
<gene>
    <name evidence="6" type="ORF">E0F88_09140</name>
</gene>
<proteinExistence type="predicted"/>
<accession>A0A4R5DYF5</accession>
<dbReference type="InterPro" id="IPR006665">
    <property type="entry name" value="OmpA-like"/>
</dbReference>
<sequence>MSNSKALWWILLLAWIAGSAYWHVCKIKELCDADLLGPTVSVSETRTEPLIISDSSALHLESQGNFSFARNGIVASQTAVQRQLDSLTSYLTANPNRLITVTGYYSSQETNTTTFPDLGLARATGIKKWLAGHGIADSLISLESQLSDKLVFTKDSLNGGIHFSFGNYAAPVTAKAPLTETDLANEQKYENIFKPLDLYFPTASADYIKTDQNRLFISEAKKYLAENKDKKLILTGHTDDEDSAEWNLMLSQKRANAVKSQFIRLGISGDRIFTLGKGESEPKASNATPEGKRANRRVAIVVK</sequence>
<protein>
    <submittedName>
        <fullName evidence="6">Flagellar motor protein MotB</fullName>
    </submittedName>
</protein>
<name>A0A4R5DYF5_9BACT</name>